<evidence type="ECO:0000259" key="2">
    <source>
        <dbReference type="Pfam" id="PF14771"/>
    </source>
</evidence>
<dbReference type="RefSeq" id="WP_262433438.1">
    <property type="nucleotide sequence ID" value="NZ_JACRTF010000001.1"/>
</dbReference>
<protein>
    <submittedName>
        <fullName evidence="3">DUF4476 domain-containing protein</fullName>
    </submittedName>
</protein>
<dbReference type="InterPro" id="IPR028011">
    <property type="entry name" value="DUF4476"/>
</dbReference>
<dbReference type="Proteomes" id="UP000651085">
    <property type="component" value="Unassembled WGS sequence"/>
</dbReference>
<reference evidence="3" key="1">
    <citation type="submission" date="2020-08" db="EMBL/GenBank/DDBJ databases">
        <title>Genome public.</title>
        <authorList>
            <person name="Liu C."/>
            <person name="Sun Q."/>
        </authorList>
    </citation>
    <scope>NUCLEOTIDE SEQUENCE</scope>
    <source>
        <strain evidence="3">N12</strain>
    </source>
</reference>
<dbReference type="Pfam" id="PF14771">
    <property type="entry name" value="DUF4476"/>
    <property type="match status" value="1"/>
</dbReference>
<feature type="compositionally biased region" description="Basic and acidic residues" evidence="1">
    <location>
        <begin position="109"/>
        <end position="121"/>
    </location>
</feature>
<dbReference type="EMBL" id="JACRTF010000001">
    <property type="protein sequence ID" value="MBC8592223.1"/>
    <property type="molecule type" value="Genomic_DNA"/>
</dbReference>
<comment type="caution">
    <text evidence="3">The sequence shown here is derived from an EMBL/GenBank/DDBJ whole genome shotgun (WGS) entry which is preliminary data.</text>
</comment>
<gene>
    <name evidence="3" type="ORF">H8744_02995</name>
</gene>
<name>A0A926F183_9BACT</name>
<proteinExistence type="predicted"/>
<dbReference type="AlphaFoldDB" id="A0A926F183"/>
<feature type="domain" description="DUF4476" evidence="2">
    <location>
        <begin position="125"/>
        <end position="215"/>
    </location>
</feature>
<feature type="region of interest" description="Disordered" evidence="1">
    <location>
        <begin position="99"/>
        <end position="123"/>
    </location>
</feature>
<organism evidence="3 4">
    <name type="scientific">Jilunia laotingensis</name>
    <dbReference type="NCBI Taxonomy" id="2763675"/>
    <lineage>
        <taxon>Bacteria</taxon>
        <taxon>Pseudomonadati</taxon>
        <taxon>Bacteroidota</taxon>
        <taxon>Bacteroidia</taxon>
        <taxon>Bacteroidales</taxon>
        <taxon>Bacteroidaceae</taxon>
        <taxon>Jilunia</taxon>
    </lineage>
</organism>
<keyword evidence="4" id="KW-1185">Reference proteome</keyword>
<sequence length="222" mass="25865">MIRKLIFGFFFLLAAVSLKAFSLDGIRIESPGERIVVFVDGQRICEPTNSCFVANLRGNCRVEVYAAHRSDDYRREDALFDERVYCSVGKIKEIIIRDSHRPGHGNGNRPDRPGHNSHDAYGDPPMSNSSFEQFIHLMDKQNFTSDREELLNNALISSYFTTDQCIRLLKFYTFDSEKKAFLKKIYPRIADKPNFFRAIDQLTFSMDKNEINEFIKKYHENR</sequence>
<evidence type="ECO:0000256" key="1">
    <source>
        <dbReference type="SAM" id="MobiDB-lite"/>
    </source>
</evidence>
<accession>A0A926F183</accession>
<evidence type="ECO:0000313" key="4">
    <source>
        <dbReference type="Proteomes" id="UP000651085"/>
    </source>
</evidence>
<evidence type="ECO:0000313" key="3">
    <source>
        <dbReference type="EMBL" id="MBC8592223.1"/>
    </source>
</evidence>